<accession>A0A8D8SN16</accession>
<name>A0A8D8SN16_9HEMI</name>
<dbReference type="AlphaFoldDB" id="A0A8D8SN16"/>
<evidence type="ECO:0000313" key="1">
    <source>
        <dbReference type="EMBL" id="CAG6671145.1"/>
    </source>
</evidence>
<organism evidence="1">
    <name type="scientific">Cacopsylla melanoneura</name>
    <dbReference type="NCBI Taxonomy" id="428564"/>
    <lineage>
        <taxon>Eukaryota</taxon>
        <taxon>Metazoa</taxon>
        <taxon>Ecdysozoa</taxon>
        <taxon>Arthropoda</taxon>
        <taxon>Hexapoda</taxon>
        <taxon>Insecta</taxon>
        <taxon>Pterygota</taxon>
        <taxon>Neoptera</taxon>
        <taxon>Paraneoptera</taxon>
        <taxon>Hemiptera</taxon>
        <taxon>Sternorrhyncha</taxon>
        <taxon>Psylloidea</taxon>
        <taxon>Psyllidae</taxon>
        <taxon>Psyllinae</taxon>
        <taxon>Cacopsylla</taxon>
    </lineage>
</organism>
<protein>
    <submittedName>
        <fullName evidence="1">Uncharacterized protein</fullName>
    </submittedName>
</protein>
<sequence>MEKHTFSDLSKAFGVNNLLTRCKKGDDWKTLAITHFQTMGVIVLYNGFNKQNICVDPEMVPYERIFSQGNDFSPYNCAYLSKRPYVHFTDGRSMLVVSLLCPTHL</sequence>
<dbReference type="EMBL" id="HBUF01225330">
    <property type="protein sequence ID" value="CAG6671146.1"/>
    <property type="molecule type" value="Transcribed_RNA"/>
</dbReference>
<proteinExistence type="predicted"/>
<reference evidence="1" key="1">
    <citation type="submission" date="2021-05" db="EMBL/GenBank/DDBJ databases">
        <authorList>
            <person name="Alioto T."/>
            <person name="Alioto T."/>
            <person name="Gomez Garrido J."/>
        </authorList>
    </citation>
    <scope>NUCLEOTIDE SEQUENCE</scope>
</reference>
<dbReference type="EMBL" id="HBUF01225329">
    <property type="protein sequence ID" value="CAG6671145.1"/>
    <property type="molecule type" value="Transcribed_RNA"/>
</dbReference>